<gene>
    <name evidence="1" type="ORF">Amon02_001180000</name>
</gene>
<evidence type="ECO:0000313" key="1">
    <source>
        <dbReference type="EMBL" id="GMF03472.1"/>
    </source>
</evidence>
<sequence length="209" mass="23611">MYQRLPLNAISRLWGKVNNIDLPIWLRAPGYKFYAKVFGANLDEMEDPDLTHYKNLGEFFYRTIRPEVRPIDESATVVSPCDGRVLKFGVVENGEIEQVKGVTYKVDALLGKVNSKKLAAPTYQITFDDESSADVRVNEQQFLKNVETQGHSLVKYEGEGDKSLVHPSLSKVLALKNNLINNDTNTTDERKLFFALLLISKNISLICLS</sequence>
<keyword evidence="2" id="KW-1185">Reference proteome</keyword>
<protein>
    <submittedName>
        <fullName evidence="1">Unnamed protein product</fullName>
    </submittedName>
</protein>
<dbReference type="Proteomes" id="UP001165064">
    <property type="component" value="Unassembled WGS sequence"/>
</dbReference>
<accession>A0ACB5U6Q5</accession>
<reference evidence="1" key="1">
    <citation type="submission" date="2023-04" db="EMBL/GenBank/DDBJ databases">
        <title>Ambrosiozyma monospora NBRC 10751.</title>
        <authorList>
            <person name="Ichikawa N."/>
            <person name="Sato H."/>
            <person name="Tonouchi N."/>
        </authorList>
    </citation>
    <scope>NUCLEOTIDE SEQUENCE</scope>
    <source>
        <strain evidence="1">NBRC 10751</strain>
    </source>
</reference>
<dbReference type="EMBL" id="BSXS01013050">
    <property type="protein sequence ID" value="GMF03472.1"/>
    <property type="molecule type" value="Genomic_DNA"/>
</dbReference>
<name>A0ACB5U6Q5_AMBMO</name>
<comment type="caution">
    <text evidence="1">The sequence shown here is derived from an EMBL/GenBank/DDBJ whole genome shotgun (WGS) entry which is preliminary data.</text>
</comment>
<proteinExistence type="predicted"/>
<evidence type="ECO:0000313" key="2">
    <source>
        <dbReference type="Proteomes" id="UP001165064"/>
    </source>
</evidence>
<organism evidence="1 2">
    <name type="scientific">Ambrosiozyma monospora</name>
    <name type="common">Yeast</name>
    <name type="synonym">Endomycopsis monosporus</name>
    <dbReference type="NCBI Taxonomy" id="43982"/>
    <lineage>
        <taxon>Eukaryota</taxon>
        <taxon>Fungi</taxon>
        <taxon>Dikarya</taxon>
        <taxon>Ascomycota</taxon>
        <taxon>Saccharomycotina</taxon>
        <taxon>Pichiomycetes</taxon>
        <taxon>Pichiales</taxon>
        <taxon>Pichiaceae</taxon>
        <taxon>Ambrosiozyma</taxon>
    </lineage>
</organism>